<evidence type="ECO:0000313" key="4">
    <source>
        <dbReference type="EMBL" id="OAD41806.1"/>
    </source>
</evidence>
<dbReference type="Pfam" id="PF07691">
    <property type="entry name" value="PA14"/>
    <property type="match status" value="1"/>
</dbReference>
<sequence>MRNFFDSPRRKLLLQRTLIVAAIGVGALLFLRGDVIELFRPASPSAPPSDRMAAELLRADERAGICSAANAVGVGLRGEYFSEPSLRGEVALVRVDGVVDFDSSMDWPPGLAARPASVRWSGWVKPPLSGGYRFHADAPNMKVLVARNVVAGEGASPDGTVDLAAGRFYPIEIIVTQLTSSDKRIRLEWTAPHGARYVVSKALLHLPSDTIATPQN</sequence>
<dbReference type="STRING" id="1763535.LPB072_12270"/>
<feature type="domain" description="PA14" evidence="2">
    <location>
        <begin position="71"/>
        <end position="203"/>
    </location>
</feature>
<dbReference type="Gene3D" id="3.90.182.10">
    <property type="entry name" value="Toxin - Anthrax Protective Antigen,domain 1"/>
    <property type="match status" value="1"/>
</dbReference>
<organism evidence="3 6">
    <name type="scientific">Hydrogenophaga crassostreae</name>
    <dbReference type="NCBI Taxonomy" id="1763535"/>
    <lineage>
        <taxon>Bacteria</taxon>
        <taxon>Pseudomonadati</taxon>
        <taxon>Pseudomonadota</taxon>
        <taxon>Betaproteobacteria</taxon>
        <taxon>Burkholderiales</taxon>
        <taxon>Comamonadaceae</taxon>
        <taxon>Hydrogenophaga</taxon>
    </lineage>
</organism>
<dbReference type="KEGG" id="hyl:LPB072_12270"/>
<reference evidence="4 5" key="1">
    <citation type="submission" date="2016-02" db="EMBL/GenBank/DDBJ databases">
        <title>Draft genome sequence of Hydrogenophaga sp. LPB0072.</title>
        <authorList>
            <person name="Shin S.-K."/>
            <person name="Yi H."/>
        </authorList>
    </citation>
    <scope>NUCLEOTIDE SEQUENCE [LARGE SCALE GENOMIC DNA]</scope>
    <source>
        <strain evidence="4 5">LPB0072</strain>
    </source>
</reference>
<dbReference type="SUPFAM" id="SSF56988">
    <property type="entry name" value="Anthrax protective antigen"/>
    <property type="match status" value="1"/>
</dbReference>
<dbReference type="EMBL" id="CP017476">
    <property type="protein sequence ID" value="AOW13516.1"/>
    <property type="molecule type" value="Genomic_DNA"/>
</dbReference>
<dbReference type="Proteomes" id="UP000185657">
    <property type="component" value="Unassembled WGS sequence"/>
</dbReference>
<dbReference type="EMBL" id="LVWD01000013">
    <property type="protein sequence ID" value="OAD41806.1"/>
    <property type="molecule type" value="Genomic_DNA"/>
</dbReference>
<protein>
    <recommendedName>
        <fullName evidence="2">PA14 domain-containing protein</fullName>
    </recommendedName>
</protein>
<keyword evidence="1" id="KW-1133">Transmembrane helix</keyword>
<reference evidence="3 6" key="2">
    <citation type="submission" date="2016-10" db="EMBL/GenBank/DDBJ databases">
        <title>Hydorgenophaga sp. LPB0072 isolated from gastropod.</title>
        <authorList>
            <person name="Kim E."/>
            <person name="Yi H."/>
        </authorList>
    </citation>
    <scope>NUCLEOTIDE SEQUENCE [LARGE SCALE GENOMIC DNA]</scope>
    <source>
        <strain evidence="3 6">LPB0072</strain>
    </source>
</reference>
<evidence type="ECO:0000313" key="6">
    <source>
        <dbReference type="Proteomes" id="UP000185680"/>
    </source>
</evidence>
<evidence type="ECO:0000313" key="5">
    <source>
        <dbReference type="Proteomes" id="UP000185657"/>
    </source>
</evidence>
<evidence type="ECO:0000259" key="2">
    <source>
        <dbReference type="PROSITE" id="PS51820"/>
    </source>
</evidence>
<dbReference type="Proteomes" id="UP000185680">
    <property type="component" value="Chromosome"/>
</dbReference>
<feature type="transmembrane region" description="Helical" evidence="1">
    <location>
        <begin position="12"/>
        <end position="31"/>
    </location>
</feature>
<proteinExistence type="predicted"/>
<evidence type="ECO:0000313" key="3">
    <source>
        <dbReference type="EMBL" id="AOW13516.1"/>
    </source>
</evidence>
<gene>
    <name evidence="3" type="ORF">LPB072_12270</name>
    <name evidence="4" type="ORF">LPB72_10895</name>
</gene>
<name>A0A167HVY9_9BURK</name>
<accession>A0A167HVY9</accession>
<evidence type="ECO:0000256" key="1">
    <source>
        <dbReference type="SAM" id="Phobius"/>
    </source>
</evidence>
<dbReference type="InterPro" id="IPR037524">
    <property type="entry name" value="PA14/GLEYA"/>
</dbReference>
<dbReference type="SMART" id="SM00758">
    <property type="entry name" value="PA14"/>
    <property type="match status" value="1"/>
</dbReference>
<dbReference type="RefSeq" id="WP_066090105.1">
    <property type="nucleotide sequence ID" value="NZ_CP017476.1"/>
</dbReference>
<dbReference type="OrthoDB" id="8673369at2"/>
<dbReference type="InterPro" id="IPR011658">
    <property type="entry name" value="PA14_dom"/>
</dbReference>
<dbReference type="AlphaFoldDB" id="A0A167HVY9"/>
<keyword evidence="5" id="KW-1185">Reference proteome</keyword>
<keyword evidence="1" id="KW-0472">Membrane</keyword>
<dbReference type="PROSITE" id="PS51820">
    <property type="entry name" value="PA14"/>
    <property type="match status" value="1"/>
</dbReference>
<keyword evidence="1" id="KW-0812">Transmembrane</keyword>